<keyword evidence="3" id="KW-1185">Reference proteome</keyword>
<feature type="transmembrane region" description="Helical" evidence="1">
    <location>
        <begin position="187"/>
        <end position="211"/>
    </location>
</feature>
<feature type="transmembrane region" description="Helical" evidence="1">
    <location>
        <begin position="12"/>
        <end position="30"/>
    </location>
</feature>
<dbReference type="OrthoDB" id="109255at2"/>
<reference evidence="2 3" key="1">
    <citation type="submission" date="2017-06" db="EMBL/GenBank/DDBJ databases">
        <authorList>
            <person name="Kim H.J."/>
            <person name="Triplett B.A."/>
        </authorList>
    </citation>
    <scope>NUCLEOTIDE SEQUENCE [LARGE SCALE GENOMIC DNA]</scope>
    <source>
        <strain evidence="2 3">DSM 18704</strain>
    </source>
</reference>
<evidence type="ECO:0000313" key="3">
    <source>
        <dbReference type="Proteomes" id="UP000198356"/>
    </source>
</evidence>
<keyword evidence="1" id="KW-0812">Transmembrane</keyword>
<keyword evidence="1" id="KW-1133">Transmembrane helix</keyword>
<feature type="transmembrane region" description="Helical" evidence="1">
    <location>
        <begin position="117"/>
        <end position="136"/>
    </location>
</feature>
<feature type="transmembrane region" description="Helical" evidence="1">
    <location>
        <begin position="85"/>
        <end position="105"/>
    </location>
</feature>
<sequence>MAGSNNPRKIPPAAIVTALTAYVLLVVGYHPDVEDGGLYIAGIKRLLHPALYPHGTEFVTEHLRFSLFAPLVAGLIHATRLSLDWVLLLLYLASIWATLYAGWMIAVRTVDTLEGRWGAVTLLACWLSLPIAGTSLMLMDPYVTARSITLPCSLIALAGILDLLRAPHAGPVAARRTKAWALTTIPLILAAVLHPLMAGYALAGVLLLACFRANSPDLRRQGPIVLFAAALLAATVLQSAAPPESADYLRVALTRYYWFPGQWELYERIGLAAPLALIGWLSTRREDSAWKALGRMALALAGIALLIASIFARPSLATHLAARMQPLRSYQTIYLVMILMLGAWAGETLLKRSAWRWLALLAGFGGLLFFVQRNVFPASAHLELPWRQPRNPWVRAFVWTRENTPQDALFAMDAHYITRDGEDAQSFRAIAERSALPDYSKDGGEASITPGLTPQWVVGQAAQTDLDRLSDEARIARLRPLHVDWLILRAGSQTAFPCPYTNDTVKVCRLPTSNP</sequence>
<dbReference type="RefSeq" id="WP_089407419.1">
    <property type="nucleotide sequence ID" value="NZ_FZOU01000001.1"/>
</dbReference>
<proteinExistence type="predicted"/>
<organism evidence="2 3">
    <name type="scientific">Granulicella rosea</name>
    <dbReference type="NCBI Taxonomy" id="474952"/>
    <lineage>
        <taxon>Bacteria</taxon>
        <taxon>Pseudomonadati</taxon>
        <taxon>Acidobacteriota</taxon>
        <taxon>Terriglobia</taxon>
        <taxon>Terriglobales</taxon>
        <taxon>Acidobacteriaceae</taxon>
        <taxon>Granulicella</taxon>
    </lineage>
</organism>
<feature type="transmembrane region" description="Helical" evidence="1">
    <location>
        <begin position="357"/>
        <end position="376"/>
    </location>
</feature>
<feature type="transmembrane region" description="Helical" evidence="1">
    <location>
        <begin position="223"/>
        <end position="241"/>
    </location>
</feature>
<name>A0A239EYJ3_9BACT</name>
<evidence type="ECO:0000256" key="1">
    <source>
        <dbReference type="SAM" id="Phobius"/>
    </source>
</evidence>
<dbReference type="AlphaFoldDB" id="A0A239EYJ3"/>
<feature type="transmembrane region" description="Helical" evidence="1">
    <location>
        <begin position="293"/>
        <end position="312"/>
    </location>
</feature>
<evidence type="ECO:0008006" key="4">
    <source>
        <dbReference type="Google" id="ProtNLM"/>
    </source>
</evidence>
<accession>A0A239EYJ3</accession>
<keyword evidence="1" id="KW-0472">Membrane</keyword>
<gene>
    <name evidence="2" type="ORF">SAMN05421770_1011199</name>
</gene>
<feature type="transmembrane region" description="Helical" evidence="1">
    <location>
        <begin position="332"/>
        <end position="350"/>
    </location>
</feature>
<protein>
    <recommendedName>
        <fullName evidence="4">4-amino-4-deoxy-L-arabinose transferase</fullName>
    </recommendedName>
</protein>
<dbReference type="Proteomes" id="UP000198356">
    <property type="component" value="Unassembled WGS sequence"/>
</dbReference>
<evidence type="ECO:0000313" key="2">
    <source>
        <dbReference type="EMBL" id="SNS49103.1"/>
    </source>
</evidence>
<dbReference type="EMBL" id="FZOU01000001">
    <property type="protein sequence ID" value="SNS49103.1"/>
    <property type="molecule type" value="Genomic_DNA"/>
</dbReference>